<sequence length="289" mass="32379">MDPTKESPHHSPTEIAADDHLRSQYVRQLLGDHSRQQLSPEDAAPRVLVQFWDDADNVPSDVRACMETWAPMKVLGFTRLLFDDSSARRFINKHLDTSHVAAFDACTHPAMRADYFRLCYVLRQGGVYVDADDEYQGGDFEALVHDGRLRVQALCYDIASDGMVDVASAITDEAYDGRIFYVNNNPLIAGPANPVIALALANATEALTRRPQGARGIQSLTGPGNLTTALVQYAAEIDVLGGAYDFEVLMNWDDFAVSKWPLAYRDDERNWRNWVRGETIPRSEKEERS</sequence>
<evidence type="ECO:0000313" key="2">
    <source>
        <dbReference type="EMBL" id="GAA3777278.1"/>
    </source>
</evidence>
<evidence type="ECO:0008006" key="4">
    <source>
        <dbReference type="Google" id="ProtNLM"/>
    </source>
</evidence>
<protein>
    <recommendedName>
        <fullName evidence="4">Glycosyl transferase</fullName>
    </recommendedName>
</protein>
<dbReference type="InterPro" id="IPR051706">
    <property type="entry name" value="Glycosyltransferase_domain"/>
</dbReference>
<evidence type="ECO:0000256" key="1">
    <source>
        <dbReference type="ARBA" id="ARBA00022679"/>
    </source>
</evidence>
<organism evidence="2 3">
    <name type="scientific">Microbacterium kribbense</name>
    <dbReference type="NCBI Taxonomy" id="433645"/>
    <lineage>
        <taxon>Bacteria</taxon>
        <taxon>Bacillati</taxon>
        <taxon>Actinomycetota</taxon>
        <taxon>Actinomycetes</taxon>
        <taxon>Micrococcales</taxon>
        <taxon>Microbacteriaceae</taxon>
        <taxon>Microbacterium</taxon>
    </lineage>
</organism>
<dbReference type="InterPro" id="IPR029044">
    <property type="entry name" value="Nucleotide-diphossugar_trans"/>
</dbReference>
<dbReference type="Pfam" id="PF04488">
    <property type="entry name" value="Gly_transf_sug"/>
    <property type="match status" value="1"/>
</dbReference>
<accession>A0ABP7GX44</accession>
<comment type="caution">
    <text evidence="2">The sequence shown here is derived from an EMBL/GenBank/DDBJ whole genome shotgun (WGS) entry which is preliminary data.</text>
</comment>
<dbReference type="SUPFAM" id="SSF53448">
    <property type="entry name" value="Nucleotide-diphospho-sugar transferases"/>
    <property type="match status" value="1"/>
</dbReference>
<dbReference type="PANTHER" id="PTHR32385:SF15">
    <property type="entry name" value="INOSITOL PHOSPHOCERAMIDE MANNOSYLTRANSFERASE 1"/>
    <property type="match status" value="1"/>
</dbReference>
<dbReference type="InterPro" id="IPR007577">
    <property type="entry name" value="GlycoTrfase_DXD_sugar-bd_CS"/>
</dbReference>
<keyword evidence="3" id="KW-1185">Reference proteome</keyword>
<dbReference type="PANTHER" id="PTHR32385">
    <property type="entry name" value="MANNOSYL PHOSPHORYLINOSITOL CERAMIDE SYNTHASE"/>
    <property type="match status" value="1"/>
</dbReference>
<dbReference type="Gene3D" id="3.90.550.20">
    <property type="match status" value="1"/>
</dbReference>
<dbReference type="EMBL" id="BAABAF010000014">
    <property type="protein sequence ID" value="GAA3777278.1"/>
    <property type="molecule type" value="Genomic_DNA"/>
</dbReference>
<name>A0ABP7GX44_9MICO</name>
<keyword evidence="1" id="KW-0808">Transferase</keyword>
<dbReference type="RefSeq" id="WP_344785223.1">
    <property type="nucleotide sequence ID" value="NZ_BAABAF010000014.1"/>
</dbReference>
<evidence type="ECO:0000313" key="3">
    <source>
        <dbReference type="Proteomes" id="UP001500540"/>
    </source>
</evidence>
<dbReference type="Proteomes" id="UP001500540">
    <property type="component" value="Unassembled WGS sequence"/>
</dbReference>
<proteinExistence type="predicted"/>
<gene>
    <name evidence="2" type="ORF">GCM10022240_30840</name>
</gene>
<reference evidence="3" key="1">
    <citation type="journal article" date="2019" name="Int. J. Syst. Evol. Microbiol.">
        <title>The Global Catalogue of Microorganisms (GCM) 10K type strain sequencing project: providing services to taxonomists for standard genome sequencing and annotation.</title>
        <authorList>
            <consortium name="The Broad Institute Genomics Platform"/>
            <consortium name="The Broad Institute Genome Sequencing Center for Infectious Disease"/>
            <person name="Wu L."/>
            <person name="Ma J."/>
        </authorList>
    </citation>
    <scope>NUCLEOTIDE SEQUENCE [LARGE SCALE GENOMIC DNA]</scope>
    <source>
        <strain evidence="3">JCM 16950</strain>
    </source>
</reference>